<protein>
    <recommendedName>
        <fullName evidence="3">Germination protein, Ger(X)C family</fullName>
    </recommendedName>
</protein>
<proteinExistence type="predicted"/>
<gene>
    <name evidence="1" type="ORF">CHR61_09420</name>
</gene>
<sequence>MTGQQRALRWLAAGVLALWCGVFLRAENTEKSMVRALILTPPTVAVQSWMVSLLYQFPEAAADASDAAAKVQLCTGRGNTLQTALTEAERGLPRKASYRLCEYLLLNAETTLKTIRQAETVLKEEPVQGLSARVLCMDLSGEELAAADGENELFPEQLLQAVKEAAPQAPHLYESRRNALLAPVLILTDGAIENAEEMLLLTETGNTRLTPAESQMAQLLLGQSGEHTFPLGSGQVTFRRCVVSVEAVEDGFAVTLTGQRRAGTALPTAAQCAALEQLCVQTVQRCWENGYDLLSLGAVRALKQGTGREALTTKNACPQVQADVSFLQF</sequence>
<comment type="caution">
    <text evidence="1">The sequence shown here is derived from an EMBL/GenBank/DDBJ whole genome shotgun (WGS) entry which is preliminary data.</text>
</comment>
<evidence type="ECO:0000313" key="2">
    <source>
        <dbReference type="Proteomes" id="UP000220438"/>
    </source>
</evidence>
<dbReference type="Proteomes" id="UP000220438">
    <property type="component" value="Unassembled WGS sequence"/>
</dbReference>
<organism evidence="1 2">
    <name type="scientific">Faecalibacterium prausnitzii</name>
    <dbReference type="NCBI Taxonomy" id="853"/>
    <lineage>
        <taxon>Bacteria</taxon>
        <taxon>Bacillati</taxon>
        <taxon>Bacillota</taxon>
        <taxon>Clostridia</taxon>
        <taxon>Eubacteriales</taxon>
        <taxon>Oscillospiraceae</taxon>
        <taxon>Faecalibacterium</taxon>
    </lineage>
</organism>
<evidence type="ECO:0008006" key="3">
    <source>
        <dbReference type="Google" id="ProtNLM"/>
    </source>
</evidence>
<reference evidence="1 2" key="1">
    <citation type="journal article" date="2017" name="Front. Microbiol.">
        <title>New Insights into the Diversity of the Genus Faecalibacterium.</title>
        <authorList>
            <person name="Benevides L."/>
            <person name="Burman S."/>
            <person name="Martin R."/>
            <person name="Robert V."/>
            <person name="Thomas M."/>
            <person name="Miquel S."/>
            <person name="Chain F."/>
            <person name="Sokol H."/>
            <person name="Bermudez-Humaran L.G."/>
            <person name="Morrison M."/>
            <person name="Langella P."/>
            <person name="Azevedo V.A."/>
            <person name="Chatel J.M."/>
            <person name="Soares S."/>
        </authorList>
    </citation>
    <scope>NUCLEOTIDE SEQUENCE [LARGE SCALE GENOMIC DNA]</scope>
    <source>
        <strain evidence="1 2">AHMP21</strain>
    </source>
</reference>
<dbReference type="AlphaFoldDB" id="A0A2A7BCM7"/>
<accession>A0A2A7BCM7</accession>
<evidence type="ECO:0000313" key="1">
    <source>
        <dbReference type="EMBL" id="PDX89106.1"/>
    </source>
</evidence>
<name>A0A2A7BCM7_9FIRM</name>
<dbReference type="RefSeq" id="WP_097771153.1">
    <property type="nucleotide sequence ID" value="NZ_CP065380.1"/>
</dbReference>
<dbReference type="EMBL" id="NOUW01000027">
    <property type="protein sequence ID" value="PDX89106.1"/>
    <property type="molecule type" value="Genomic_DNA"/>
</dbReference>